<dbReference type="InterPro" id="IPR012337">
    <property type="entry name" value="RNaseH-like_sf"/>
</dbReference>
<dbReference type="AlphaFoldDB" id="A0A5B6WI84"/>
<dbReference type="OrthoDB" id="115950at2759"/>
<name>A0A5B6WI84_9ROSI</name>
<keyword evidence="3" id="KW-1185">Reference proteome</keyword>
<dbReference type="SUPFAM" id="SSF53098">
    <property type="entry name" value="Ribonuclease H-like"/>
    <property type="match status" value="1"/>
</dbReference>
<comment type="caution">
    <text evidence="2">The sequence shown here is derived from an EMBL/GenBank/DDBJ whole genome shotgun (WGS) entry which is preliminary data.</text>
</comment>
<sequence length="63" mass="7242">MRFLCLLFQIGILVFDFGTQFAFSAAFRPQTDVQSERVIQILKDMLRRCDRLSRKVGGVFVVG</sequence>
<dbReference type="Proteomes" id="UP000325315">
    <property type="component" value="Unassembled WGS sequence"/>
</dbReference>
<feature type="chain" id="PRO_5022779361" evidence="1">
    <location>
        <begin position="25"/>
        <end position="63"/>
    </location>
</feature>
<organism evidence="2 3">
    <name type="scientific">Gossypium australe</name>
    <dbReference type="NCBI Taxonomy" id="47621"/>
    <lineage>
        <taxon>Eukaryota</taxon>
        <taxon>Viridiplantae</taxon>
        <taxon>Streptophyta</taxon>
        <taxon>Embryophyta</taxon>
        <taxon>Tracheophyta</taxon>
        <taxon>Spermatophyta</taxon>
        <taxon>Magnoliopsida</taxon>
        <taxon>eudicotyledons</taxon>
        <taxon>Gunneridae</taxon>
        <taxon>Pentapetalae</taxon>
        <taxon>rosids</taxon>
        <taxon>malvids</taxon>
        <taxon>Malvales</taxon>
        <taxon>Malvaceae</taxon>
        <taxon>Malvoideae</taxon>
        <taxon>Gossypium</taxon>
    </lineage>
</organism>
<gene>
    <name evidence="2" type="ORF">EPI10_021012</name>
</gene>
<dbReference type="EMBL" id="SMMG02000003">
    <property type="protein sequence ID" value="KAA3480592.1"/>
    <property type="molecule type" value="Genomic_DNA"/>
</dbReference>
<protein>
    <submittedName>
        <fullName evidence="2">Retrotransposon protein, Ty3-gypsy subclass</fullName>
    </submittedName>
</protein>
<evidence type="ECO:0000256" key="1">
    <source>
        <dbReference type="SAM" id="SignalP"/>
    </source>
</evidence>
<reference evidence="2" key="1">
    <citation type="submission" date="2019-08" db="EMBL/GenBank/DDBJ databases">
        <authorList>
            <person name="Liu F."/>
        </authorList>
    </citation>
    <scope>NUCLEOTIDE SEQUENCE [LARGE SCALE GENOMIC DNA]</scope>
    <source>
        <strain evidence="2">PA1801</strain>
        <tissue evidence="2">Leaf</tissue>
    </source>
</reference>
<feature type="signal peptide" evidence="1">
    <location>
        <begin position="1"/>
        <end position="24"/>
    </location>
</feature>
<accession>A0A5B6WI84</accession>
<keyword evidence="1" id="KW-0732">Signal</keyword>
<proteinExistence type="predicted"/>
<evidence type="ECO:0000313" key="2">
    <source>
        <dbReference type="EMBL" id="KAA3480592.1"/>
    </source>
</evidence>
<evidence type="ECO:0000313" key="3">
    <source>
        <dbReference type="Proteomes" id="UP000325315"/>
    </source>
</evidence>